<dbReference type="InterPro" id="IPR045087">
    <property type="entry name" value="Cu-oxidase_fam"/>
</dbReference>
<comment type="caution">
    <text evidence="7">The sequence shown here is derived from an EMBL/GenBank/DDBJ whole genome shotgun (WGS) entry which is preliminary data.</text>
</comment>
<dbReference type="Pfam" id="PF07731">
    <property type="entry name" value="Cu-oxidase_2"/>
    <property type="match status" value="1"/>
</dbReference>
<evidence type="ECO:0000256" key="1">
    <source>
        <dbReference type="ARBA" id="ARBA00010609"/>
    </source>
</evidence>
<dbReference type="Pfam" id="PF07732">
    <property type="entry name" value="Cu-oxidase_3"/>
    <property type="match status" value="2"/>
</dbReference>
<feature type="region of interest" description="Disordered" evidence="4">
    <location>
        <begin position="1"/>
        <end position="23"/>
    </location>
</feature>
<feature type="domain" description="Plastocyanin-like" evidence="6">
    <location>
        <begin position="51"/>
        <end position="85"/>
    </location>
</feature>
<dbReference type="PANTHER" id="PTHR48267">
    <property type="entry name" value="CUPREDOXIN SUPERFAMILY PROTEIN"/>
    <property type="match status" value="1"/>
</dbReference>
<organism evidence="7 8">
    <name type="scientific">Actinophytocola xinjiangensis</name>
    <dbReference type="NCBI Taxonomy" id="485602"/>
    <lineage>
        <taxon>Bacteria</taxon>
        <taxon>Bacillati</taxon>
        <taxon>Actinomycetota</taxon>
        <taxon>Actinomycetes</taxon>
        <taxon>Pseudonocardiales</taxon>
        <taxon>Pseudonocardiaceae</taxon>
    </lineage>
</organism>
<evidence type="ECO:0000313" key="8">
    <source>
        <dbReference type="Proteomes" id="UP000185696"/>
    </source>
</evidence>
<dbReference type="GO" id="GO:0016491">
    <property type="term" value="F:oxidoreductase activity"/>
    <property type="evidence" value="ECO:0007669"/>
    <property type="project" value="UniProtKB-KW"/>
</dbReference>
<dbReference type="Proteomes" id="UP000185696">
    <property type="component" value="Unassembled WGS sequence"/>
</dbReference>
<evidence type="ECO:0008006" key="9">
    <source>
        <dbReference type="Google" id="ProtNLM"/>
    </source>
</evidence>
<evidence type="ECO:0000256" key="2">
    <source>
        <dbReference type="ARBA" id="ARBA00022723"/>
    </source>
</evidence>
<dbReference type="PROSITE" id="PS00080">
    <property type="entry name" value="MULTICOPPER_OXIDASE2"/>
    <property type="match status" value="1"/>
</dbReference>
<dbReference type="PANTHER" id="PTHR48267:SF1">
    <property type="entry name" value="BILIRUBIN OXIDASE"/>
    <property type="match status" value="1"/>
</dbReference>
<dbReference type="InterPro" id="IPR008972">
    <property type="entry name" value="Cupredoxin"/>
</dbReference>
<dbReference type="AlphaFoldDB" id="A0A7Z1B1Q7"/>
<feature type="compositionally biased region" description="Basic and acidic residues" evidence="4">
    <location>
        <begin position="8"/>
        <end position="17"/>
    </location>
</feature>
<accession>A0A7Z1B1Q7</accession>
<evidence type="ECO:0000256" key="4">
    <source>
        <dbReference type="SAM" id="MobiDB-lite"/>
    </source>
</evidence>
<protein>
    <recommendedName>
        <fullName evidence="9">Spore coat protein A</fullName>
    </recommendedName>
</protein>
<proteinExistence type="inferred from homology"/>
<sequence length="595" mass="66116">MTRVSHQAHPEPLEPFRDPLPIPRVLRPDRDGEVQVRLRTARVRLHSQLPPTTIWGYEGTVPGPTIEVRSGRRTRVRWVNDLTGTMPLIAVAPPIAQADPPLWDRPGRDGAPELTDVSNLPAWTVTHLHGAETGMDNDGWPEAGVPRGDTQVAEYGNDQRATLLWYHDHAMPVSRWNTIAGLAGLYVVRDRTEDALDLPSGRYEVPLVLCDRNFDLDGQGRLTGTQLYKTVLYATEPEPQATSFSGPFTTVNGVIWPHLAVEPRWYRLRIANVSNVRPYQLRFTVEDGSPVPAGVVALIGTDGGLLPAPLPVDGVLPVAAAERADVLVDFGAVRGRRIRLTNVDYDPGPWPQVMEFRVGGRGGGASTPPATLDRTFREPDPAAADAPERMIMFPPLGTGQIEQWEMTEVPAPSGPFPVDGIVQVRGQDGRVRTYQRVARHFNDPVRFMTATGSWERWTWLNLDVAGWPHPQHVHATHFRVTHRHHYDVEDKWEFVLDDAGRTVGGGTVAPVEFRSAGEITPMESGWKDVVQVNNGEAVTVAAKFDHSGRFLHHCHMRDHEDMGMMRPFVVMPAEVMKIERQHGHPMPPAQGHTGH</sequence>
<dbReference type="InterPro" id="IPR011707">
    <property type="entry name" value="Cu-oxidase-like_N"/>
</dbReference>
<evidence type="ECO:0000256" key="3">
    <source>
        <dbReference type="ARBA" id="ARBA00023002"/>
    </source>
</evidence>
<reference evidence="7 8" key="1">
    <citation type="submission" date="2016-12" db="EMBL/GenBank/DDBJ databases">
        <title>The draft genome sequence of Actinophytocola xinjiangensis.</title>
        <authorList>
            <person name="Wang W."/>
            <person name="Yuan L."/>
        </authorList>
    </citation>
    <scope>NUCLEOTIDE SEQUENCE [LARGE SCALE GENOMIC DNA]</scope>
    <source>
        <strain evidence="7 8">CGMCC 4.4663</strain>
    </source>
</reference>
<name>A0A7Z1B1Q7_9PSEU</name>
<comment type="similarity">
    <text evidence="1">Belongs to the multicopper oxidase family.</text>
</comment>
<keyword evidence="8" id="KW-1185">Reference proteome</keyword>
<evidence type="ECO:0000259" key="6">
    <source>
        <dbReference type="Pfam" id="PF07732"/>
    </source>
</evidence>
<feature type="domain" description="Plastocyanin-like" evidence="6">
    <location>
        <begin position="119"/>
        <end position="192"/>
    </location>
</feature>
<feature type="domain" description="Plastocyanin-like" evidence="5">
    <location>
        <begin position="443"/>
        <end position="573"/>
    </location>
</feature>
<keyword evidence="2" id="KW-0479">Metal-binding</keyword>
<evidence type="ECO:0000313" key="7">
    <source>
        <dbReference type="EMBL" id="OLF14561.1"/>
    </source>
</evidence>
<gene>
    <name evidence="7" type="ORF">BLA60_03550</name>
</gene>
<evidence type="ECO:0000259" key="5">
    <source>
        <dbReference type="Pfam" id="PF07731"/>
    </source>
</evidence>
<dbReference type="SUPFAM" id="SSF49503">
    <property type="entry name" value="Cupredoxins"/>
    <property type="match status" value="3"/>
</dbReference>
<dbReference type="EMBL" id="MSIF01000001">
    <property type="protein sequence ID" value="OLF14561.1"/>
    <property type="molecule type" value="Genomic_DNA"/>
</dbReference>
<dbReference type="GO" id="GO:0005507">
    <property type="term" value="F:copper ion binding"/>
    <property type="evidence" value="ECO:0007669"/>
    <property type="project" value="InterPro"/>
</dbReference>
<dbReference type="CDD" id="cd13844">
    <property type="entry name" value="CuRO_1_BOD_CotA_like"/>
    <property type="match status" value="1"/>
</dbReference>
<dbReference type="InterPro" id="IPR002355">
    <property type="entry name" value="Cu_oxidase_Cu_BS"/>
</dbReference>
<dbReference type="Gene3D" id="2.60.40.420">
    <property type="entry name" value="Cupredoxins - blue copper proteins"/>
    <property type="match status" value="3"/>
</dbReference>
<dbReference type="InterPro" id="IPR011706">
    <property type="entry name" value="Cu-oxidase_C"/>
</dbReference>
<keyword evidence="3" id="KW-0560">Oxidoreductase</keyword>